<name>A0AAE3XJP0_9BACT</name>
<keyword evidence="2" id="KW-1185">Reference proteome</keyword>
<dbReference type="Proteomes" id="UP001185092">
    <property type="component" value="Unassembled WGS sequence"/>
</dbReference>
<evidence type="ECO:0000313" key="1">
    <source>
        <dbReference type="EMBL" id="MDR6237873.1"/>
    </source>
</evidence>
<dbReference type="EMBL" id="JAVDQD010000001">
    <property type="protein sequence ID" value="MDR6237873.1"/>
    <property type="molecule type" value="Genomic_DNA"/>
</dbReference>
<organism evidence="1 2">
    <name type="scientific">Aureibacter tunicatorum</name>
    <dbReference type="NCBI Taxonomy" id="866807"/>
    <lineage>
        <taxon>Bacteria</taxon>
        <taxon>Pseudomonadati</taxon>
        <taxon>Bacteroidota</taxon>
        <taxon>Cytophagia</taxon>
        <taxon>Cytophagales</taxon>
        <taxon>Persicobacteraceae</taxon>
        <taxon>Aureibacter</taxon>
    </lineage>
</organism>
<dbReference type="AlphaFoldDB" id="A0AAE3XJP0"/>
<accession>A0AAE3XJP0</accession>
<protein>
    <submittedName>
        <fullName evidence="1">Uncharacterized protein</fullName>
    </submittedName>
</protein>
<evidence type="ECO:0000313" key="2">
    <source>
        <dbReference type="Proteomes" id="UP001185092"/>
    </source>
</evidence>
<reference evidence="1" key="1">
    <citation type="submission" date="2023-07" db="EMBL/GenBank/DDBJ databases">
        <title>Genomic Encyclopedia of Type Strains, Phase IV (KMG-IV): sequencing the most valuable type-strain genomes for metagenomic binning, comparative biology and taxonomic classification.</title>
        <authorList>
            <person name="Goeker M."/>
        </authorList>
    </citation>
    <scope>NUCLEOTIDE SEQUENCE</scope>
    <source>
        <strain evidence="1">DSM 26174</strain>
    </source>
</reference>
<proteinExistence type="predicted"/>
<gene>
    <name evidence="1" type="ORF">HNQ88_000849</name>
</gene>
<comment type="caution">
    <text evidence="1">The sequence shown here is derived from an EMBL/GenBank/DDBJ whole genome shotgun (WGS) entry which is preliminary data.</text>
</comment>
<sequence length="53" mass="6188">MSSIIELKKVSLFFRIKKAKSKSLNEISLEEKRKESLAIVKMSKYVIKDNNIM</sequence>